<organism evidence="2 3">
    <name type="scientific">Ditylenchus dipsaci</name>
    <dbReference type="NCBI Taxonomy" id="166011"/>
    <lineage>
        <taxon>Eukaryota</taxon>
        <taxon>Metazoa</taxon>
        <taxon>Ecdysozoa</taxon>
        <taxon>Nematoda</taxon>
        <taxon>Chromadorea</taxon>
        <taxon>Rhabditida</taxon>
        <taxon>Tylenchina</taxon>
        <taxon>Tylenchomorpha</taxon>
        <taxon>Sphaerularioidea</taxon>
        <taxon>Anguinidae</taxon>
        <taxon>Anguininae</taxon>
        <taxon>Ditylenchus</taxon>
    </lineage>
</organism>
<accession>A0A915EE59</accession>
<evidence type="ECO:0000313" key="3">
    <source>
        <dbReference type="WBParaSite" id="jg5394"/>
    </source>
</evidence>
<evidence type="ECO:0000256" key="1">
    <source>
        <dbReference type="SAM" id="MobiDB-lite"/>
    </source>
</evidence>
<proteinExistence type="predicted"/>
<sequence>MEMLDDGIADVATTKTKIQECYKEFIKLQLTAKDCFHTLSKSAEMHLKSFSDLFTQVSEPEIKQEKVSAEPVSNKPSKKSTSSSSSRSSSSSSPEKGQRSSSSCNFRKANYKLKNLIKFAKELYPNQEITKSIASSVIELIKGYRVVTNYMEEKNCYFTLDNLTLRSADQVKFFGKQGNLTVADYFADNFFCLQYPHIPCAIYENRHNGKSRTFFYPLEAISVLTDGYNVKDVPYSNSNHETSNYKQPRNRSTLSKRKADDDFFTRMAREKDKKGNELCRIQNQLVPEMLQEHQPVALEVLSEDASKLSPQELRLLYSNLLREKERAHWQPSRSRPLAPLQTAPLGLLRHSSDLYQRQLEIPIHADDSMVERRAMKERRGDSLSFEQWVA</sequence>
<reference evidence="3" key="1">
    <citation type="submission" date="2022-11" db="UniProtKB">
        <authorList>
            <consortium name="WormBaseParasite"/>
        </authorList>
    </citation>
    <scope>IDENTIFICATION</scope>
</reference>
<dbReference type="AlphaFoldDB" id="A0A915EE59"/>
<name>A0A915EE59_9BILA</name>
<evidence type="ECO:0000313" key="2">
    <source>
        <dbReference type="Proteomes" id="UP000887574"/>
    </source>
</evidence>
<keyword evidence="2" id="KW-1185">Reference proteome</keyword>
<dbReference type="InterPro" id="IPR036085">
    <property type="entry name" value="PAZ_dom_sf"/>
</dbReference>
<dbReference type="Gene3D" id="2.170.260.10">
    <property type="entry name" value="paz domain"/>
    <property type="match status" value="1"/>
</dbReference>
<dbReference type="WBParaSite" id="jg5394">
    <property type="protein sequence ID" value="jg5394"/>
    <property type="gene ID" value="jg5394"/>
</dbReference>
<feature type="region of interest" description="Disordered" evidence="1">
    <location>
        <begin position="235"/>
        <end position="257"/>
    </location>
</feature>
<dbReference type="Proteomes" id="UP000887574">
    <property type="component" value="Unplaced"/>
</dbReference>
<feature type="compositionally biased region" description="Polar residues" evidence="1">
    <location>
        <begin position="235"/>
        <end position="253"/>
    </location>
</feature>
<feature type="compositionally biased region" description="Low complexity" evidence="1">
    <location>
        <begin position="73"/>
        <end position="103"/>
    </location>
</feature>
<protein>
    <submittedName>
        <fullName evidence="3">PAZ domain-containing protein</fullName>
    </submittedName>
</protein>
<dbReference type="SUPFAM" id="SSF101690">
    <property type="entry name" value="PAZ domain"/>
    <property type="match status" value="1"/>
</dbReference>
<feature type="region of interest" description="Disordered" evidence="1">
    <location>
        <begin position="64"/>
        <end position="103"/>
    </location>
</feature>
<dbReference type="CDD" id="cd02846">
    <property type="entry name" value="PAZ_argonaute_like"/>
    <property type="match status" value="1"/>
</dbReference>